<reference evidence="5 6" key="1">
    <citation type="submission" date="2022-04" db="EMBL/GenBank/DDBJ databases">
        <title>Rhizobium coralii sp. nov., isolated from coral Turbinaria peltata.</title>
        <authorList>
            <person name="Sun H."/>
        </authorList>
    </citation>
    <scope>NUCLEOTIDE SEQUENCE [LARGE SCALE GENOMIC DNA]</scope>
    <source>
        <strain evidence="5 6">NTR19</strain>
    </source>
</reference>
<evidence type="ECO:0000313" key="6">
    <source>
        <dbReference type="Proteomes" id="UP001202827"/>
    </source>
</evidence>
<name>A0ABT0IQ62_9HYPH</name>
<dbReference type="SMART" id="SM01134">
    <property type="entry name" value="DeoRC"/>
    <property type="match status" value="1"/>
</dbReference>
<dbReference type="Proteomes" id="UP001202827">
    <property type="component" value="Unassembled WGS sequence"/>
</dbReference>
<comment type="caution">
    <text evidence="5">The sequence shown here is derived from an EMBL/GenBank/DDBJ whole genome shotgun (WGS) entry which is preliminary data.</text>
</comment>
<dbReference type="InterPro" id="IPR036388">
    <property type="entry name" value="WH-like_DNA-bd_sf"/>
</dbReference>
<proteinExistence type="predicted"/>
<dbReference type="Gene3D" id="3.40.50.1360">
    <property type="match status" value="1"/>
</dbReference>
<dbReference type="EMBL" id="JALPRY010000009">
    <property type="protein sequence ID" value="MCK8780010.1"/>
    <property type="molecule type" value="Genomic_DNA"/>
</dbReference>
<dbReference type="InterPro" id="IPR018356">
    <property type="entry name" value="Tscrpt_reg_HTH_DeoR_CS"/>
</dbReference>
<evidence type="ECO:0000256" key="1">
    <source>
        <dbReference type="ARBA" id="ARBA00023015"/>
    </source>
</evidence>
<evidence type="ECO:0000313" key="5">
    <source>
        <dbReference type="EMBL" id="MCK8780010.1"/>
    </source>
</evidence>
<dbReference type="InterPro" id="IPR037171">
    <property type="entry name" value="NagB/RpiA_transferase-like"/>
</dbReference>
<gene>
    <name evidence="5" type="ORF">M0654_08430</name>
</gene>
<dbReference type="InterPro" id="IPR014036">
    <property type="entry name" value="DeoR-like_C"/>
</dbReference>
<keyword evidence="1" id="KW-0805">Transcription regulation</keyword>
<dbReference type="GO" id="GO:0003677">
    <property type="term" value="F:DNA binding"/>
    <property type="evidence" value="ECO:0007669"/>
    <property type="project" value="UniProtKB-KW"/>
</dbReference>
<dbReference type="Gene3D" id="1.10.10.10">
    <property type="entry name" value="Winged helix-like DNA-binding domain superfamily/Winged helix DNA-binding domain"/>
    <property type="match status" value="1"/>
</dbReference>
<dbReference type="PROSITE" id="PS51000">
    <property type="entry name" value="HTH_DEOR_2"/>
    <property type="match status" value="1"/>
</dbReference>
<feature type="domain" description="HTH deoR-type" evidence="4">
    <location>
        <begin position="12"/>
        <end position="67"/>
    </location>
</feature>
<evidence type="ECO:0000259" key="4">
    <source>
        <dbReference type="PROSITE" id="PS51000"/>
    </source>
</evidence>
<dbReference type="InterPro" id="IPR050313">
    <property type="entry name" value="Carb_Metab_HTH_regulators"/>
</dbReference>
<protein>
    <submittedName>
        <fullName evidence="5">DeoR/GlpR family DNA-binding transcription regulator</fullName>
    </submittedName>
</protein>
<dbReference type="PRINTS" id="PR00037">
    <property type="entry name" value="HTHLACR"/>
</dbReference>
<dbReference type="Pfam" id="PF08220">
    <property type="entry name" value="HTH_DeoR"/>
    <property type="match status" value="1"/>
</dbReference>
<keyword evidence="6" id="KW-1185">Reference proteome</keyword>
<evidence type="ECO:0000256" key="3">
    <source>
        <dbReference type="ARBA" id="ARBA00023163"/>
    </source>
</evidence>
<evidence type="ECO:0000256" key="2">
    <source>
        <dbReference type="ARBA" id="ARBA00023125"/>
    </source>
</evidence>
<keyword evidence="2 5" id="KW-0238">DNA-binding</keyword>
<dbReference type="InterPro" id="IPR001034">
    <property type="entry name" value="DeoR_HTH"/>
</dbReference>
<dbReference type="SMART" id="SM00420">
    <property type="entry name" value="HTH_DEOR"/>
    <property type="match status" value="1"/>
</dbReference>
<dbReference type="PANTHER" id="PTHR30363:SF44">
    <property type="entry name" value="AGA OPERON TRANSCRIPTIONAL REPRESSOR-RELATED"/>
    <property type="match status" value="1"/>
</dbReference>
<dbReference type="InterPro" id="IPR036390">
    <property type="entry name" value="WH_DNA-bd_sf"/>
</dbReference>
<dbReference type="Pfam" id="PF00455">
    <property type="entry name" value="DeoRC"/>
    <property type="match status" value="1"/>
</dbReference>
<dbReference type="RefSeq" id="WP_248682710.1">
    <property type="nucleotide sequence ID" value="NZ_JALPRY010000009.1"/>
</dbReference>
<dbReference type="SUPFAM" id="SSF100950">
    <property type="entry name" value="NagB/RpiA/CoA transferase-like"/>
    <property type="match status" value="1"/>
</dbReference>
<dbReference type="PANTHER" id="PTHR30363">
    <property type="entry name" value="HTH-TYPE TRANSCRIPTIONAL REGULATOR SRLR-RELATED"/>
    <property type="match status" value="1"/>
</dbReference>
<sequence length="274" mass="29518">MERKEARERNAVKARQSAILKRVYRDGRAMVVDLAEWLDASRETVRRDLTSLAEQGLLRKIHGGAVRLQSAQEDTFGSRLELNRDAKYRIGKRAAELFGEGDSLLIDSGSTTILFAEALAEKRGITIFTNSQHVAHAASKPPGGNSVFLLGGQYYHECGETLGSITNDQIQMLSTDHAVLTVGAVDSGGRFMDFVADAAYTARAMMSRARQVTVLVDSSKLDKTALVLVCQSHQVSRLVTDALPPSAVLTSLQAAGVEVIVADAPPPGKAAPQD</sequence>
<keyword evidence="3" id="KW-0804">Transcription</keyword>
<organism evidence="5 6">
    <name type="scientific">Neorhizobium turbinariae</name>
    <dbReference type="NCBI Taxonomy" id="2937795"/>
    <lineage>
        <taxon>Bacteria</taxon>
        <taxon>Pseudomonadati</taxon>
        <taxon>Pseudomonadota</taxon>
        <taxon>Alphaproteobacteria</taxon>
        <taxon>Hyphomicrobiales</taxon>
        <taxon>Rhizobiaceae</taxon>
        <taxon>Rhizobium/Agrobacterium group</taxon>
        <taxon>Neorhizobium</taxon>
    </lineage>
</organism>
<dbReference type="PROSITE" id="PS00894">
    <property type="entry name" value="HTH_DEOR_1"/>
    <property type="match status" value="1"/>
</dbReference>
<dbReference type="SUPFAM" id="SSF46785">
    <property type="entry name" value="Winged helix' DNA-binding domain"/>
    <property type="match status" value="1"/>
</dbReference>
<accession>A0ABT0IQ62</accession>